<protein>
    <recommendedName>
        <fullName evidence="9">Cytochrome P450 monooxygenase</fullName>
    </recommendedName>
</protein>
<gene>
    <name evidence="7" type="ORF">G6011_00948</name>
</gene>
<feature type="transmembrane region" description="Helical" evidence="6">
    <location>
        <begin position="6"/>
        <end position="27"/>
    </location>
</feature>
<keyword evidence="5" id="KW-0408">Iron</keyword>
<dbReference type="InterPro" id="IPR002401">
    <property type="entry name" value="Cyt_P450_E_grp-I"/>
</dbReference>
<reference evidence="7" key="1">
    <citation type="submission" date="2021-07" db="EMBL/GenBank/DDBJ databases">
        <title>Genome Resource of American Ginseng Black Spot Pathogen Alternaria panax.</title>
        <authorList>
            <person name="Qiu C."/>
            <person name="Wang W."/>
            <person name="Liu Z."/>
        </authorList>
    </citation>
    <scope>NUCLEOTIDE SEQUENCE</scope>
    <source>
        <strain evidence="7">BNCC115425</strain>
    </source>
</reference>
<keyword evidence="6" id="KW-0812">Transmembrane</keyword>
<evidence type="ECO:0000256" key="6">
    <source>
        <dbReference type="SAM" id="Phobius"/>
    </source>
</evidence>
<dbReference type="Gene3D" id="1.10.630.10">
    <property type="entry name" value="Cytochrome P450"/>
    <property type="match status" value="1"/>
</dbReference>
<comment type="similarity">
    <text evidence="2">Belongs to the cytochrome P450 family.</text>
</comment>
<dbReference type="PANTHER" id="PTHR24305:SF210">
    <property type="entry name" value="CYTOCHROME P450 MONOOXYGENASE ASQL-RELATED"/>
    <property type="match status" value="1"/>
</dbReference>
<evidence type="ECO:0000256" key="1">
    <source>
        <dbReference type="ARBA" id="ARBA00001971"/>
    </source>
</evidence>
<dbReference type="InterPro" id="IPR001128">
    <property type="entry name" value="Cyt_P450"/>
</dbReference>
<evidence type="ECO:0008006" key="9">
    <source>
        <dbReference type="Google" id="ProtNLM"/>
    </source>
</evidence>
<evidence type="ECO:0000313" key="7">
    <source>
        <dbReference type="EMBL" id="KAG9195827.1"/>
    </source>
</evidence>
<dbReference type="GO" id="GO:0004497">
    <property type="term" value="F:monooxygenase activity"/>
    <property type="evidence" value="ECO:0007669"/>
    <property type="project" value="InterPro"/>
</dbReference>
<name>A0AAD4IJQ9_9PLEO</name>
<dbReference type="PANTHER" id="PTHR24305">
    <property type="entry name" value="CYTOCHROME P450"/>
    <property type="match status" value="1"/>
</dbReference>
<evidence type="ECO:0000313" key="8">
    <source>
        <dbReference type="Proteomes" id="UP001199106"/>
    </source>
</evidence>
<accession>A0AAD4IJQ9</accession>
<evidence type="ECO:0000256" key="2">
    <source>
        <dbReference type="ARBA" id="ARBA00010617"/>
    </source>
</evidence>
<dbReference type="GO" id="GO:0016705">
    <property type="term" value="F:oxidoreductase activity, acting on paired donors, with incorporation or reduction of molecular oxygen"/>
    <property type="evidence" value="ECO:0007669"/>
    <property type="project" value="InterPro"/>
</dbReference>
<dbReference type="InterPro" id="IPR050121">
    <property type="entry name" value="Cytochrome_P450_monoxygenase"/>
</dbReference>
<dbReference type="Proteomes" id="UP001199106">
    <property type="component" value="Unassembled WGS sequence"/>
</dbReference>
<organism evidence="7 8">
    <name type="scientific">Alternaria panax</name>
    <dbReference type="NCBI Taxonomy" id="48097"/>
    <lineage>
        <taxon>Eukaryota</taxon>
        <taxon>Fungi</taxon>
        <taxon>Dikarya</taxon>
        <taxon>Ascomycota</taxon>
        <taxon>Pezizomycotina</taxon>
        <taxon>Dothideomycetes</taxon>
        <taxon>Pleosporomycetidae</taxon>
        <taxon>Pleosporales</taxon>
        <taxon>Pleosporineae</taxon>
        <taxon>Pleosporaceae</taxon>
        <taxon>Alternaria</taxon>
        <taxon>Alternaria sect. Panax</taxon>
    </lineage>
</organism>
<keyword evidence="8" id="KW-1185">Reference proteome</keyword>
<proteinExistence type="inferred from homology"/>
<evidence type="ECO:0000256" key="4">
    <source>
        <dbReference type="ARBA" id="ARBA00022723"/>
    </source>
</evidence>
<keyword evidence="4" id="KW-0479">Metal-binding</keyword>
<dbReference type="GO" id="GO:0005506">
    <property type="term" value="F:iron ion binding"/>
    <property type="evidence" value="ECO:0007669"/>
    <property type="project" value="InterPro"/>
</dbReference>
<dbReference type="PRINTS" id="PR00463">
    <property type="entry name" value="EP450I"/>
</dbReference>
<dbReference type="SUPFAM" id="SSF48264">
    <property type="entry name" value="Cytochrome P450"/>
    <property type="match status" value="1"/>
</dbReference>
<dbReference type="Pfam" id="PF00067">
    <property type="entry name" value="p450"/>
    <property type="match status" value="1"/>
</dbReference>
<evidence type="ECO:0000256" key="3">
    <source>
        <dbReference type="ARBA" id="ARBA00022617"/>
    </source>
</evidence>
<comment type="cofactor">
    <cofactor evidence="1">
        <name>heme</name>
        <dbReference type="ChEBI" id="CHEBI:30413"/>
    </cofactor>
</comment>
<dbReference type="EMBL" id="JAANER010000001">
    <property type="protein sequence ID" value="KAG9195827.1"/>
    <property type="molecule type" value="Genomic_DNA"/>
</dbReference>
<dbReference type="CDD" id="cd11058">
    <property type="entry name" value="CYP60B-like"/>
    <property type="match status" value="1"/>
</dbReference>
<sequence length="390" mass="44712">MWYSQSLAAVWLVLEFGLVYALGLAIYRIYLHPLRRIPGPKHFAVSGLPQAIDNQFRGVFTRKVLHFHEKYGDIVRTGPNHVHMNGTIGWPEVFGHTRSGRPEFSHWDNFYQRRLLAHAFSDAAIKEQEALIKQYVDKLFDQLRKEAAQEGPTDMLQWYNFTTFDIIGDLVFGEPFHCLDNSNYHPWISMIFASIRAGAGMMALLRMPLLHWILRLIVSKEDIQKRNEHKAMSIEKAERRIALGPAPNGRKDIMTYILRHNDEKGMTHQEILGNSEALIVAGSETTATALSGLTYYISTNLQALNYVQREVRAAFRTEEEITMASTTHLRYLHACIEEAMRVYPPVVETPPRISPGEYVNGNWIPKGTFITIHQWAVYHNPSNFAHPDEG</sequence>
<dbReference type="AlphaFoldDB" id="A0AAD4IJQ9"/>
<keyword evidence="6" id="KW-1133">Transmembrane helix</keyword>
<dbReference type="GO" id="GO:0020037">
    <property type="term" value="F:heme binding"/>
    <property type="evidence" value="ECO:0007669"/>
    <property type="project" value="InterPro"/>
</dbReference>
<keyword evidence="3" id="KW-0349">Heme</keyword>
<evidence type="ECO:0000256" key="5">
    <source>
        <dbReference type="ARBA" id="ARBA00023004"/>
    </source>
</evidence>
<comment type="caution">
    <text evidence="7">The sequence shown here is derived from an EMBL/GenBank/DDBJ whole genome shotgun (WGS) entry which is preliminary data.</text>
</comment>
<dbReference type="InterPro" id="IPR036396">
    <property type="entry name" value="Cyt_P450_sf"/>
</dbReference>
<keyword evidence="6" id="KW-0472">Membrane</keyword>